<dbReference type="Proteomes" id="UP000664904">
    <property type="component" value="Chromosome"/>
</dbReference>
<dbReference type="AlphaFoldDB" id="A0A975DHQ2"/>
<dbReference type="RefSeq" id="WP_208843680.1">
    <property type="nucleotide sequence ID" value="NZ_CP072133.1"/>
</dbReference>
<gene>
    <name evidence="2" type="ORF">J5O05_03920</name>
</gene>
<protein>
    <submittedName>
        <fullName evidence="2">Alpha/beta hydrolase</fullName>
    </submittedName>
</protein>
<dbReference type="SUPFAM" id="SSF53474">
    <property type="entry name" value="alpha/beta-Hydrolases"/>
    <property type="match status" value="1"/>
</dbReference>
<sequence length="228" mass="25122">MFLRHLLSPVSLLASCLVCTSSFASSLFPEITQPVDANDRFVFYSHGYIVEGDNPTPIETKHGFGIYDFPAIKEALADESYHLMAHHRPKNTDPFAYAQAFSERIRELVKLGVSPSHITLVGFSRGSFITGLTSNLLADVGVNTVLLAGCGRLIAKQHQDVQVYGHVLSVYEKSDRSGTCDALKAKSPHTLSFEEFAINTGLNHGAFYTPNPVWVEPVKAWILKKQAL</sequence>
<evidence type="ECO:0000313" key="3">
    <source>
        <dbReference type="Proteomes" id="UP000664904"/>
    </source>
</evidence>
<proteinExistence type="predicted"/>
<accession>A0A975DHQ2</accession>
<feature type="chain" id="PRO_5036893507" evidence="1">
    <location>
        <begin position="25"/>
        <end position="228"/>
    </location>
</feature>
<dbReference type="PROSITE" id="PS51257">
    <property type="entry name" value="PROKAR_LIPOPROTEIN"/>
    <property type="match status" value="1"/>
</dbReference>
<keyword evidence="3" id="KW-1185">Reference proteome</keyword>
<reference evidence="2" key="1">
    <citation type="submission" date="2021-03" db="EMBL/GenBank/DDBJ databases">
        <title>Complete Genome of Pseudoalteromonas xiamenensis STKMTI.2, a new potential marine bacterium producing anti-Vibrio compounds.</title>
        <authorList>
            <person name="Handayani D.P."/>
            <person name="Isnansetyo A."/>
            <person name="Istiqomah I."/>
            <person name="Jumina J."/>
        </authorList>
    </citation>
    <scope>NUCLEOTIDE SEQUENCE</scope>
    <source>
        <strain evidence="2">STKMTI.2</strain>
    </source>
</reference>
<evidence type="ECO:0000256" key="1">
    <source>
        <dbReference type="SAM" id="SignalP"/>
    </source>
</evidence>
<dbReference type="EMBL" id="CP072133">
    <property type="protein sequence ID" value="QTH72058.1"/>
    <property type="molecule type" value="Genomic_DNA"/>
</dbReference>
<keyword evidence="2" id="KW-0378">Hydrolase</keyword>
<dbReference type="KEGG" id="pxi:J5O05_03920"/>
<dbReference type="GO" id="GO:0016787">
    <property type="term" value="F:hydrolase activity"/>
    <property type="evidence" value="ECO:0007669"/>
    <property type="project" value="UniProtKB-KW"/>
</dbReference>
<name>A0A975DHQ2_9GAMM</name>
<feature type="signal peptide" evidence="1">
    <location>
        <begin position="1"/>
        <end position="24"/>
    </location>
</feature>
<evidence type="ECO:0000313" key="2">
    <source>
        <dbReference type="EMBL" id="QTH72058.1"/>
    </source>
</evidence>
<organism evidence="2 3">
    <name type="scientific">Pseudoalteromonas xiamenensis</name>
    <dbReference type="NCBI Taxonomy" id="882626"/>
    <lineage>
        <taxon>Bacteria</taxon>
        <taxon>Pseudomonadati</taxon>
        <taxon>Pseudomonadota</taxon>
        <taxon>Gammaproteobacteria</taxon>
        <taxon>Alteromonadales</taxon>
        <taxon>Pseudoalteromonadaceae</taxon>
        <taxon>Pseudoalteromonas</taxon>
    </lineage>
</organism>
<dbReference type="InterPro" id="IPR029058">
    <property type="entry name" value="AB_hydrolase_fold"/>
</dbReference>
<keyword evidence="1" id="KW-0732">Signal</keyword>